<feature type="compositionally biased region" description="Polar residues" evidence="4">
    <location>
        <begin position="57"/>
        <end position="67"/>
    </location>
</feature>
<sequence>MYSHKVSEMAESELLRNSNAARPVKRRVNDINELPVVFDVDENPKPRPSSRKKIKVPTTSNTPQSSDIQKYRIPTGLQRSYHGVAYQVQWMMVVALEAQARTKDESSTFEFKTKDFKTEDPDAGKFDDLVWRYETDQPNSYECNFLQAKHILNKEKKITLEQLLGPKQKKNSLNSNKKDKRPFALEKYFLSYRDELKIKYIQNGKINKLIIATNIDFDDDLKSSFDQLQDDIPILDFIQKETGNLKFKKGNFPHQKIIKEQLKNTYDLIKIAMDLGKCVLTNEPLKKDSTLISYWSVLEKNRVIEPSRKFHSHFIKNHQNLSKEAKQLRLAFFQEAFTNMRESLGFNVNYEISNPEELAELIASKIIQSYKDSKNNVTIYTSQKVQDNCINDLAGYVLIEKNGGVRFNSKFWALNELPSDSLKTFRDELKFQFESQIKNTKSHKLKTLKKEQLDVIINKFKEYEFNIGNKDNFKTCKEMLGDKDSFWMSVANFEFNDFERPNLNQSFSKLPSHELKDIEKDINNFFNQLVFVTNCSQEMLNEFIKKKCSWFVGFETDYVAFEFQSKIADALNFKAKEFISTAEDVSQFFDNAKQQIARLILIGSSLVYRAEIKKYDIIFKEDAMVLKLCEFLTYQSKKQIFHIVNKENKLSSIKVLQMLECMHEYQKDGSYIFIRLISLLHLHEWVIKAFESKISNNLLVIECEIVKINLQKLFYQLLQIIKSNNKKKIIFIAQENDLLAGKFKDNFSNYDWYNDERNNLIDLTYDSQKNLLKKGKAIFQGKKVSLDPLIDNESKLLINGEILCKIINNEMIEIGKAITDSIYDDVKDYYIDRTFHQKVKIRKDYKNEKFKFLETKSSEINEQELELYDDILLISNTCEIFKELCAKYKQRNIHWVMNETNDLIWNQSYGSLSSLREILDTYEQSVQEYKPEKITDITDRVIILTAEPGMGKSFVLNYLALKTKESDPSLWVIRINLIDCSTELEKEIEKNKKIDEADAIRFLYKVVGFKLFNKKRKEKMIEKILSAINIQDGKIGMKFHGEEIHDSNLLEIRLFNNFYNQGRIILLFDGFDEICPDYEEKTIELLQTLKNTKVKKLWITSRYATSVSLEDKLSVFSYSLKPFLTEEQNSFFRKFWKAELDFRELDEQRAVVFINELQNKLPESIDFMSIPLHAYMIAEVFKDAFKDFHDSKEQNMSDECKQKIEKQDLVTLYDKFFYIKFRKIRFGEKKSEINNSEIDMKNMIKGVYENSIRNHRILGLYAIFNHNEVEKLVSPEEIKEASKFMNNVKLCNEKTGIIEQIVNNKPSFVHRTFAEYFVSSYFWEKFKSVEKDFENCIERFIINNLIKDNRIQISRFLQLEAKKDFESNINLPFMQDKLRILFIKLLDQTKQYDKQSTKLLFGIIEFSDLKHDDYLDVEGNDRLKLLCLSAEMGYIKLANGIGTKLTETYLKNYLNSDKWFFSPLWLATKNAHKNVVQFLVEKCSYSAYWKDKDNAILINRIIQRKNFKVLRSCLKFNILNGKPYIDENNKESLPISKVLDSNAPLDVVKLLIEKTDSDHFKAVPYNSYTMFHMIMFSHKYDKEITELLIKKGCNFSEAINLLIFEFIGLSLCHPIQSRRLAYYDNSSFCTEQEFLSLFEKIELLLKCGIGYNCLSCKNTYVTTLQYAEQIYYIHKLLEGVYKLHKQNNDKSKSPIDTVLKLIIDCISGSSDFKGYDIDKPSNINLIFSRKFYHYSDGICENVSLLPSELLQELGLNEEINTNLIEDSLNKLRSYISNAEEEIDQFKTYRDSKTYNDILNGYEEMFQYSYNLFSNIEEKKERFKSLNPFVRRLLKRVLHLYIFQDYEVDDALEELSDEVLKFSNIIDWQKKNAHLKNSINTENILNILALKSIDTNENLQHFVLKIHDSYGISYLNTAWLYLRFLGKKRIMGILKLMFKFSDQSLKVFELLKKLDSFYKTLTEAIENQNYEAVNNILQDIIPDHFIKAIINGQDDKFGSPLHYAAFKGDIITIQILLKYGVNPNLKLMENSKLLCTTEETEEYYDLIGKTSLDLATKYGHEEVAKILLSHGADVNT</sequence>
<keyword evidence="2 3" id="KW-0040">ANK repeat</keyword>
<dbReference type="SUPFAM" id="SSF52540">
    <property type="entry name" value="P-loop containing nucleoside triphosphate hydrolases"/>
    <property type="match status" value="1"/>
</dbReference>
<dbReference type="PROSITE" id="PS50088">
    <property type="entry name" value="ANK_REPEAT"/>
    <property type="match status" value="2"/>
</dbReference>
<gene>
    <name evidence="5" type="ORF">AGLY_010283</name>
</gene>
<evidence type="ECO:0000256" key="4">
    <source>
        <dbReference type="SAM" id="MobiDB-lite"/>
    </source>
</evidence>
<feature type="repeat" description="ANK" evidence="3">
    <location>
        <begin position="1995"/>
        <end position="2027"/>
    </location>
</feature>
<accession>A0A6G0TG62</accession>
<evidence type="ECO:0000256" key="2">
    <source>
        <dbReference type="ARBA" id="ARBA00023043"/>
    </source>
</evidence>
<dbReference type="PROSITE" id="PS50297">
    <property type="entry name" value="ANK_REP_REGION"/>
    <property type="match status" value="2"/>
</dbReference>
<dbReference type="SUPFAM" id="SSF48403">
    <property type="entry name" value="Ankyrin repeat"/>
    <property type="match status" value="1"/>
</dbReference>
<evidence type="ECO:0000256" key="1">
    <source>
        <dbReference type="ARBA" id="ARBA00022737"/>
    </source>
</evidence>
<keyword evidence="1" id="KW-0677">Repeat</keyword>
<feature type="region of interest" description="Disordered" evidence="4">
    <location>
        <begin position="39"/>
        <end position="67"/>
    </location>
</feature>
<dbReference type="Proteomes" id="UP000475862">
    <property type="component" value="Unassembled WGS sequence"/>
</dbReference>
<name>A0A6G0TG62_APHGL</name>
<dbReference type="SMART" id="SM00248">
    <property type="entry name" value="ANK"/>
    <property type="match status" value="4"/>
</dbReference>
<dbReference type="InterPro" id="IPR002110">
    <property type="entry name" value="Ankyrin_rpt"/>
</dbReference>
<organism evidence="5 6">
    <name type="scientific">Aphis glycines</name>
    <name type="common">Soybean aphid</name>
    <dbReference type="NCBI Taxonomy" id="307491"/>
    <lineage>
        <taxon>Eukaryota</taxon>
        <taxon>Metazoa</taxon>
        <taxon>Ecdysozoa</taxon>
        <taxon>Arthropoda</taxon>
        <taxon>Hexapoda</taxon>
        <taxon>Insecta</taxon>
        <taxon>Pterygota</taxon>
        <taxon>Neoptera</taxon>
        <taxon>Paraneoptera</taxon>
        <taxon>Hemiptera</taxon>
        <taxon>Sternorrhyncha</taxon>
        <taxon>Aphidomorpha</taxon>
        <taxon>Aphidoidea</taxon>
        <taxon>Aphididae</taxon>
        <taxon>Aphidini</taxon>
        <taxon>Aphis</taxon>
        <taxon>Aphis</taxon>
    </lineage>
</organism>
<dbReference type="Gene3D" id="3.40.50.300">
    <property type="entry name" value="P-loop containing nucleotide triphosphate hydrolases"/>
    <property type="match status" value="1"/>
</dbReference>
<evidence type="ECO:0000313" key="5">
    <source>
        <dbReference type="EMBL" id="KAE9532081.1"/>
    </source>
</evidence>
<dbReference type="Pfam" id="PF12796">
    <property type="entry name" value="Ank_2"/>
    <property type="match status" value="1"/>
</dbReference>
<comment type="caution">
    <text evidence="5">The sequence shown here is derived from an EMBL/GenBank/DDBJ whole genome shotgun (WGS) entry which is preliminary data.</text>
</comment>
<evidence type="ECO:0000313" key="6">
    <source>
        <dbReference type="Proteomes" id="UP000475862"/>
    </source>
</evidence>
<dbReference type="OrthoDB" id="6588572at2759"/>
<feature type="repeat" description="ANK" evidence="3">
    <location>
        <begin position="2046"/>
        <end position="2075"/>
    </location>
</feature>
<dbReference type="Gene3D" id="1.25.40.20">
    <property type="entry name" value="Ankyrin repeat-containing domain"/>
    <property type="match status" value="2"/>
</dbReference>
<dbReference type="EMBL" id="VYZN01000040">
    <property type="protein sequence ID" value="KAE9532081.1"/>
    <property type="molecule type" value="Genomic_DNA"/>
</dbReference>
<dbReference type="InterPro" id="IPR036770">
    <property type="entry name" value="Ankyrin_rpt-contain_sf"/>
</dbReference>
<dbReference type="PANTHER" id="PTHR24126">
    <property type="entry name" value="ANKYRIN REPEAT, PH AND SEC7 DOMAIN CONTAINING PROTEIN SECG-RELATED"/>
    <property type="match status" value="1"/>
</dbReference>
<keyword evidence="6" id="KW-1185">Reference proteome</keyword>
<dbReference type="InterPro" id="IPR027417">
    <property type="entry name" value="P-loop_NTPase"/>
</dbReference>
<protein>
    <submittedName>
        <fullName evidence="5">Uncharacterized protein</fullName>
    </submittedName>
</protein>
<reference evidence="5 6" key="1">
    <citation type="submission" date="2019-08" db="EMBL/GenBank/DDBJ databases">
        <title>The genome of the soybean aphid Biotype 1, its phylome, world population structure and adaptation to the North American continent.</title>
        <authorList>
            <person name="Giordano R."/>
            <person name="Donthu R.K."/>
            <person name="Hernandez A.G."/>
            <person name="Wright C.L."/>
            <person name="Zimin A.V."/>
        </authorList>
    </citation>
    <scope>NUCLEOTIDE SEQUENCE [LARGE SCALE GENOMIC DNA]</scope>
    <source>
        <tissue evidence="5">Whole aphids</tissue>
    </source>
</reference>
<evidence type="ECO:0000256" key="3">
    <source>
        <dbReference type="PROSITE-ProRule" id="PRU00023"/>
    </source>
</evidence>
<proteinExistence type="predicted"/>